<dbReference type="eggNOG" id="ENOG502TKI4">
    <property type="taxonomic scope" value="Eukaryota"/>
</dbReference>
<dbReference type="PANTHER" id="PTHR22899:SF0">
    <property type="entry name" value="F-BOX ASSOCIATED DOMAIN-CONTAINING PROTEIN-RELATED"/>
    <property type="match status" value="1"/>
</dbReference>
<evidence type="ECO:0000313" key="4">
    <source>
        <dbReference type="WormBase" id="F38H4.2"/>
    </source>
</evidence>
<dbReference type="PaxDb" id="6239-F38H4.2"/>
<reference evidence="2 3" key="1">
    <citation type="journal article" date="1998" name="Science">
        <title>Genome sequence of the nematode C. elegans: a platform for investigating biology.</title>
        <authorList>
            <consortium name="The C. elegans sequencing consortium"/>
            <person name="Sulson J.E."/>
            <person name="Waterston R."/>
        </authorList>
    </citation>
    <scope>NUCLEOTIDE SEQUENCE [LARGE SCALE GENOMIC DNA]</scope>
    <source>
        <strain evidence="2 3">Bristol N2</strain>
    </source>
</reference>
<dbReference type="AlphaFoldDB" id="Q20182"/>
<name>Q20182_CAEEL</name>
<dbReference type="InParanoid" id="Q20182"/>
<dbReference type="UCSC" id="F38H4.2">
    <property type="organism name" value="c. elegans"/>
</dbReference>
<evidence type="ECO:0000313" key="3">
    <source>
        <dbReference type="Proteomes" id="UP000001940"/>
    </source>
</evidence>
<proteinExistence type="predicted"/>
<dbReference type="FunCoup" id="Q20182">
    <property type="interactions" value="7"/>
</dbReference>
<sequence>MQDGESNFPLLLLPENAKKHVLRTMDVDFLLSLSFCSKRTKHIVQSLKLKFEHFKMDLLGKTKLMINFRSTTILLVFNALYGDKAWKDVFRTVVSTGPPNARYYNTNFFKSFGWERKELAVEDTIYHIFDILNTNVIDVFLDCNNRNMFFFEKLSQTFRERNVRRISLGSMQNPIFNSFSYLENSLRNQFLELEGLAYLRELYRTLQEEHKILIQNFNYLNPNLPSTGKMTLNELLLINSSHITLTFNEMALNEKSLNIFLKHWINGSNKKLDYMYLSGFTQLGETSVAIEAILKRIVHKEASHDRLFKKFYDPGSNGNIGDNSSSLKHGFDIISNDGTPATASIRISEGVIYFQMKVWDQ</sequence>
<dbReference type="InterPro" id="IPR012885">
    <property type="entry name" value="F-box_Sdz-33"/>
</dbReference>
<dbReference type="Bgee" id="WBGene00009546">
    <property type="expression patterns" value="Expressed in embryo and 3 other cell types or tissues"/>
</dbReference>
<dbReference type="Pfam" id="PF00646">
    <property type="entry name" value="F-box"/>
    <property type="match status" value="1"/>
</dbReference>
<dbReference type="GeneID" id="185478"/>
<dbReference type="IntAct" id="Q20182">
    <property type="interactions" value="1"/>
</dbReference>
<dbReference type="Proteomes" id="UP000001940">
    <property type="component" value="Chromosome IV"/>
</dbReference>
<organism evidence="2 3">
    <name type="scientific">Caenorhabditis elegans</name>
    <dbReference type="NCBI Taxonomy" id="6239"/>
    <lineage>
        <taxon>Eukaryota</taxon>
        <taxon>Metazoa</taxon>
        <taxon>Ecdysozoa</taxon>
        <taxon>Nematoda</taxon>
        <taxon>Chromadorea</taxon>
        <taxon>Rhabditida</taxon>
        <taxon>Rhabditina</taxon>
        <taxon>Rhabditomorpha</taxon>
        <taxon>Rhabditoidea</taxon>
        <taxon>Rhabditidae</taxon>
        <taxon>Peloderinae</taxon>
        <taxon>Caenorhabditis</taxon>
    </lineage>
</organism>
<dbReference type="HOGENOM" id="CLU_028840_1_3_1"/>
<protein>
    <submittedName>
        <fullName evidence="2">F-box domain-containing protein</fullName>
    </submittedName>
</protein>
<dbReference type="RefSeq" id="NP_502240.1">
    <property type="nucleotide sequence ID" value="NM_069839.4"/>
</dbReference>
<accession>Q20182</accession>
<dbReference type="OrthoDB" id="5909005at2759"/>
<dbReference type="KEGG" id="cel:CELE_F38H4.2"/>
<evidence type="ECO:0000259" key="1">
    <source>
        <dbReference type="PROSITE" id="PS50181"/>
    </source>
</evidence>
<dbReference type="PIR" id="T21977">
    <property type="entry name" value="T21977"/>
</dbReference>
<dbReference type="PANTHER" id="PTHR22899">
    <property type="entry name" value="CYCLIN-RELATED F-BOX FAMILY"/>
    <property type="match status" value="1"/>
</dbReference>
<dbReference type="WormBase" id="F38H4.2">
    <property type="protein sequence ID" value="CE10060"/>
    <property type="gene ID" value="WBGene00009546"/>
    <property type="gene designation" value="fbxb-3"/>
</dbReference>
<dbReference type="PhylomeDB" id="Q20182"/>
<dbReference type="STRING" id="6239.F38H4.2.1"/>
<dbReference type="Pfam" id="PF07735">
    <property type="entry name" value="FBA_2"/>
    <property type="match status" value="1"/>
</dbReference>
<feature type="domain" description="F-box" evidence="1">
    <location>
        <begin position="7"/>
        <end position="54"/>
    </location>
</feature>
<dbReference type="EMBL" id="BX284604">
    <property type="protein sequence ID" value="CAB01176.1"/>
    <property type="molecule type" value="Genomic_DNA"/>
</dbReference>
<dbReference type="InterPro" id="IPR053222">
    <property type="entry name" value="Zygotic_Embryogenesis-Asso"/>
</dbReference>
<dbReference type="CTD" id="185478"/>
<dbReference type="InterPro" id="IPR001810">
    <property type="entry name" value="F-box_dom"/>
</dbReference>
<evidence type="ECO:0000313" key="2">
    <source>
        <dbReference type="EMBL" id="CAB01176.1"/>
    </source>
</evidence>
<dbReference type="PROSITE" id="PS50181">
    <property type="entry name" value="FBOX"/>
    <property type="match status" value="1"/>
</dbReference>
<keyword evidence="3" id="KW-1185">Reference proteome</keyword>
<dbReference type="AGR" id="WB:WBGene00009546"/>
<gene>
    <name evidence="2 4" type="primary">fbxb-3</name>
    <name evidence="2" type="ORF">CELE_F38H4.2</name>
    <name evidence="4" type="ORF">F38H4.2</name>
</gene>